<dbReference type="EMBL" id="FNNE01000012">
    <property type="protein sequence ID" value="SDX63528.1"/>
    <property type="molecule type" value="Genomic_DNA"/>
</dbReference>
<reference evidence="10 11" key="1">
    <citation type="submission" date="2016-10" db="EMBL/GenBank/DDBJ databases">
        <authorList>
            <person name="de Groot N.N."/>
        </authorList>
    </citation>
    <scope>NUCLEOTIDE SEQUENCE [LARGE SCALE GENOMIC DNA]</scope>
    <source>
        <strain evidence="10 11">CGMCC 1.7059</strain>
    </source>
</reference>
<evidence type="ECO:0000256" key="9">
    <source>
        <dbReference type="ARBA" id="ARBA00023180"/>
    </source>
</evidence>
<comment type="subcellular location">
    <subcellularLocation>
        <location evidence="1">Golgi apparatus membrane</location>
        <topology evidence="1">Single-pass type II membrane protein</topology>
    </subcellularLocation>
</comment>
<dbReference type="Gene3D" id="3.40.50.300">
    <property type="entry name" value="P-loop containing nucleotide triphosphate hydrolases"/>
    <property type="match status" value="1"/>
</dbReference>
<proteinExistence type="inferred from homology"/>
<dbReference type="GO" id="GO:0016020">
    <property type="term" value="C:membrane"/>
    <property type="evidence" value="ECO:0007669"/>
    <property type="project" value="InterPro"/>
</dbReference>
<accession>A0A1H3DBL5</accession>
<keyword evidence="3 10" id="KW-0808">Transferase</keyword>
<dbReference type="AlphaFoldDB" id="A0A1H3DBL5"/>
<keyword evidence="5" id="KW-0735">Signal-anchor</keyword>
<comment type="similarity">
    <text evidence="2">Belongs to the sulfotransferase 3 family.</text>
</comment>
<sequence>MRYVITHGHIFKNAGTTFDYALEKAFGKDFCDHRDDKDMRQGGAEYLKQFILDNPNLKAISSHHLCNPLPESDEIKCIPVYFVRNPIDRVLSVYNFERKQKRGTKGAEMAAKLSLEDYVKWRMTPEAPKVIFNYQTAYIGRRRNLKPAERVDLTIFNRALRRIASQEALVGTVERFDESFTYIAGQLAQYFPDVDFSYEKQNVNNKSSVVDKYRQAIAELSPVLPEVVGGNAYDMALYQAVNEKLDEFSGV</sequence>
<dbReference type="InterPro" id="IPR007734">
    <property type="entry name" value="Heparan_SO4_2-O-STrfase"/>
</dbReference>
<dbReference type="Pfam" id="PF03567">
    <property type="entry name" value="Sulfotransfer_2"/>
    <property type="match status" value="1"/>
</dbReference>
<evidence type="ECO:0000256" key="4">
    <source>
        <dbReference type="ARBA" id="ARBA00022692"/>
    </source>
</evidence>
<evidence type="ECO:0000256" key="8">
    <source>
        <dbReference type="ARBA" id="ARBA00023136"/>
    </source>
</evidence>
<protein>
    <submittedName>
        <fullName evidence="10">Sulfotransferase family protein</fullName>
    </submittedName>
</protein>
<dbReference type="GO" id="GO:0008146">
    <property type="term" value="F:sulfotransferase activity"/>
    <property type="evidence" value="ECO:0007669"/>
    <property type="project" value="InterPro"/>
</dbReference>
<dbReference type="OrthoDB" id="288532at2"/>
<evidence type="ECO:0000313" key="10">
    <source>
        <dbReference type="EMBL" id="SDX63528.1"/>
    </source>
</evidence>
<dbReference type="STRING" id="488533.SAMN04487960_11214"/>
<keyword evidence="8" id="KW-0472">Membrane</keyword>
<dbReference type="PANTHER" id="PTHR12129">
    <property type="entry name" value="HEPARAN SULFATE 2-O-SULFOTRANSFERASE"/>
    <property type="match status" value="1"/>
</dbReference>
<gene>
    <name evidence="10" type="ORF">SAMN04487960_11214</name>
</gene>
<name>A0A1H3DBL5_9GAMM</name>
<keyword evidence="11" id="KW-1185">Reference proteome</keyword>
<evidence type="ECO:0000313" key="11">
    <source>
        <dbReference type="Proteomes" id="UP000199675"/>
    </source>
</evidence>
<organism evidence="10 11">
    <name type="scientific">Marinobacter mobilis</name>
    <dbReference type="NCBI Taxonomy" id="488533"/>
    <lineage>
        <taxon>Bacteria</taxon>
        <taxon>Pseudomonadati</taxon>
        <taxon>Pseudomonadota</taxon>
        <taxon>Gammaproteobacteria</taxon>
        <taxon>Pseudomonadales</taxon>
        <taxon>Marinobacteraceae</taxon>
        <taxon>Marinobacter</taxon>
    </lineage>
</organism>
<dbReference type="InterPro" id="IPR027417">
    <property type="entry name" value="P-loop_NTPase"/>
</dbReference>
<keyword evidence="6" id="KW-1133">Transmembrane helix</keyword>
<evidence type="ECO:0000256" key="6">
    <source>
        <dbReference type="ARBA" id="ARBA00022989"/>
    </source>
</evidence>
<dbReference type="Proteomes" id="UP000199675">
    <property type="component" value="Unassembled WGS sequence"/>
</dbReference>
<dbReference type="SUPFAM" id="SSF52540">
    <property type="entry name" value="P-loop containing nucleoside triphosphate hydrolases"/>
    <property type="match status" value="1"/>
</dbReference>
<dbReference type="RefSeq" id="WP_091817083.1">
    <property type="nucleotide sequence ID" value="NZ_FNNE01000012.1"/>
</dbReference>
<keyword evidence="9" id="KW-0325">Glycoprotein</keyword>
<evidence type="ECO:0000256" key="7">
    <source>
        <dbReference type="ARBA" id="ARBA00023034"/>
    </source>
</evidence>
<evidence type="ECO:0000256" key="1">
    <source>
        <dbReference type="ARBA" id="ARBA00004323"/>
    </source>
</evidence>
<evidence type="ECO:0000256" key="3">
    <source>
        <dbReference type="ARBA" id="ARBA00022679"/>
    </source>
</evidence>
<evidence type="ECO:0000256" key="5">
    <source>
        <dbReference type="ARBA" id="ARBA00022968"/>
    </source>
</evidence>
<evidence type="ECO:0000256" key="2">
    <source>
        <dbReference type="ARBA" id="ARBA00010569"/>
    </source>
</evidence>
<dbReference type="InterPro" id="IPR005331">
    <property type="entry name" value="Sulfotransferase"/>
</dbReference>
<keyword evidence="4" id="KW-0812">Transmembrane</keyword>
<keyword evidence="7" id="KW-0333">Golgi apparatus</keyword>
<dbReference type="PANTHER" id="PTHR12129:SF15">
    <property type="entry name" value="URONYL 2-SULFOTRANSFERASE"/>
    <property type="match status" value="1"/>
</dbReference>